<evidence type="ECO:0000313" key="1">
    <source>
        <dbReference type="EMBL" id="MDP8566522.1"/>
    </source>
</evidence>
<evidence type="ECO:0000313" key="2">
    <source>
        <dbReference type="Proteomes" id="UP001225906"/>
    </source>
</evidence>
<dbReference type="RefSeq" id="WP_306388214.1">
    <property type="nucleotide sequence ID" value="NZ_JAVCAP010000001.1"/>
</dbReference>
<name>A0ABT9JPN1_9PROT</name>
<organism evidence="1 2">
    <name type="scientific">Methylophilus aquaticus</name>
    <dbReference type="NCBI Taxonomy" id="1971610"/>
    <lineage>
        <taxon>Bacteria</taxon>
        <taxon>Pseudomonadati</taxon>
        <taxon>Pseudomonadota</taxon>
        <taxon>Betaproteobacteria</taxon>
        <taxon>Nitrosomonadales</taxon>
        <taxon>Methylophilaceae</taxon>
        <taxon>Methylophilus</taxon>
    </lineage>
</organism>
<accession>A0ABT9JPN1</accession>
<sequence>MQHHLKTSSIIGTLIFLGLTSRDLNTHLPLLRLHQDQSAAASHAALAQNSPTLIISQKMNSDL</sequence>
<reference evidence="2" key="1">
    <citation type="journal article" date="2019" name="Int. J. Syst. Evol. Microbiol.">
        <title>The Global Catalogue of Microorganisms (GCM) 10K type strain sequencing project: providing services to taxonomists for standard genome sequencing and annotation.</title>
        <authorList>
            <consortium name="The Broad Institute Genomics Platform"/>
            <consortium name="The Broad Institute Genome Sequencing Center for Infectious Disease"/>
            <person name="Wu L."/>
            <person name="Ma J."/>
        </authorList>
    </citation>
    <scope>NUCLEOTIDE SEQUENCE [LARGE SCALE GENOMIC DNA]</scope>
    <source>
        <strain evidence="2">VKM B-3159</strain>
    </source>
</reference>
<dbReference type="Proteomes" id="UP001225906">
    <property type="component" value="Unassembled WGS sequence"/>
</dbReference>
<keyword evidence="2" id="KW-1185">Reference proteome</keyword>
<protein>
    <submittedName>
        <fullName evidence="1">Uncharacterized protein</fullName>
    </submittedName>
</protein>
<proteinExistence type="predicted"/>
<gene>
    <name evidence="1" type="ORF">Q9291_01545</name>
</gene>
<comment type="caution">
    <text evidence="1">The sequence shown here is derived from an EMBL/GenBank/DDBJ whole genome shotgun (WGS) entry which is preliminary data.</text>
</comment>
<dbReference type="EMBL" id="JAVCAP010000001">
    <property type="protein sequence ID" value="MDP8566522.1"/>
    <property type="molecule type" value="Genomic_DNA"/>
</dbReference>